<dbReference type="AlphaFoldDB" id="A0A2Z5FVA3"/>
<dbReference type="KEGG" id="abas:ACPOL_1086"/>
<evidence type="ECO:0000313" key="2">
    <source>
        <dbReference type="EMBL" id="AXC10437.1"/>
    </source>
</evidence>
<organism evidence="2 3">
    <name type="scientific">Acidisarcina polymorpha</name>
    <dbReference type="NCBI Taxonomy" id="2211140"/>
    <lineage>
        <taxon>Bacteria</taxon>
        <taxon>Pseudomonadati</taxon>
        <taxon>Acidobacteriota</taxon>
        <taxon>Terriglobia</taxon>
        <taxon>Terriglobales</taxon>
        <taxon>Acidobacteriaceae</taxon>
        <taxon>Acidisarcina</taxon>
    </lineage>
</organism>
<reference evidence="2 3" key="1">
    <citation type="journal article" date="2018" name="Front. Microbiol.">
        <title>Hydrolytic Capabilities as a Key to Environmental Success: Chitinolytic and Cellulolytic Acidobacteria From Acidic Sub-arctic Soils and Boreal Peatlands.</title>
        <authorList>
            <person name="Belova S.E."/>
            <person name="Ravin N.V."/>
            <person name="Pankratov T.A."/>
            <person name="Rakitin A.L."/>
            <person name="Ivanova A.A."/>
            <person name="Beletsky A.V."/>
            <person name="Mardanov A.V."/>
            <person name="Sinninghe Damste J.S."/>
            <person name="Dedysh S.N."/>
        </authorList>
    </citation>
    <scope>NUCLEOTIDE SEQUENCE [LARGE SCALE GENOMIC DNA]</scope>
    <source>
        <strain evidence="2 3">SBC82</strain>
    </source>
</reference>
<evidence type="ECO:0000313" key="3">
    <source>
        <dbReference type="Proteomes" id="UP000253606"/>
    </source>
</evidence>
<feature type="region of interest" description="Disordered" evidence="1">
    <location>
        <begin position="1"/>
        <end position="53"/>
    </location>
</feature>
<dbReference type="Proteomes" id="UP000253606">
    <property type="component" value="Chromosome"/>
</dbReference>
<proteinExistence type="predicted"/>
<name>A0A2Z5FVA3_9BACT</name>
<keyword evidence="3" id="KW-1185">Reference proteome</keyword>
<evidence type="ECO:0000256" key="1">
    <source>
        <dbReference type="SAM" id="MobiDB-lite"/>
    </source>
</evidence>
<protein>
    <submittedName>
        <fullName evidence="2">Uncharacterized protein</fullName>
    </submittedName>
</protein>
<accession>A0A2Z5FVA3</accession>
<dbReference type="EMBL" id="CP030840">
    <property type="protein sequence ID" value="AXC10437.1"/>
    <property type="molecule type" value="Genomic_DNA"/>
</dbReference>
<sequence length="53" mass="5764">MSNVGFEPASRCGDRTFEAPSLPTSRSNPEGETLKEIRNSPLNDSRVLRASDA</sequence>
<gene>
    <name evidence="2" type="ORF">ACPOL_1086</name>
</gene>